<dbReference type="Proteomes" id="UP000295399">
    <property type="component" value="Unassembled WGS sequence"/>
</dbReference>
<feature type="transmembrane region" description="Helical" evidence="6">
    <location>
        <begin position="114"/>
        <end position="134"/>
    </location>
</feature>
<organism evidence="8 9">
    <name type="scientific">Rhodothalassium salexigens DSM 2132</name>
    <dbReference type="NCBI Taxonomy" id="1188247"/>
    <lineage>
        <taxon>Bacteria</taxon>
        <taxon>Pseudomonadati</taxon>
        <taxon>Pseudomonadota</taxon>
        <taxon>Alphaproteobacteria</taxon>
        <taxon>Rhodothalassiales</taxon>
        <taxon>Rhodothalassiaceae</taxon>
        <taxon>Rhodothalassium</taxon>
    </lineage>
</organism>
<evidence type="ECO:0000259" key="7">
    <source>
        <dbReference type="Pfam" id="PF00892"/>
    </source>
</evidence>
<feature type="transmembrane region" description="Helical" evidence="6">
    <location>
        <begin position="250"/>
        <end position="271"/>
    </location>
</feature>
<gene>
    <name evidence="8" type="ORF">EV659_103101</name>
</gene>
<feature type="transmembrane region" description="Helical" evidence="6">
    <location>
        <begin position="146"/>
        <end position="164"/>
    </location>
</feature>
<feature type="domain" description="EamA" evidence="7">
    <location>
        <begin position="193"/>
        <end position="320"/>
    </location>
</feature>
<feature type="transmembrane region" description="Helical" evidence="6">
    <location>
        <begin position="88"/>
        <end position="108"/>
    </location>
</feature>
<reference evidence="8 9" key="1">
    <citation type="submission" date="2019-03" db="EMBL/GenBank/DDBJ databases">
        <title>Genomic Encyclopedia of Type Strains, Phase IV (KMG-IV): sequencing the most valuable type-strain genomes for metagenomic binning, comparative biology and taxonomic classification.</title>
        <authorList>
            <person name="Goeker M."/>
        </authorList>
    </citation>
    <scope>NUCLEOTIDE SEQUENCE [LARGE SCALE GENOMIC DNA]</scope>
    <source>
        <strain evidence="8 9">DSM 2132</strain>
    </source>
</reference>
<dbReference type="AlphaFoldDB" id="A0A4R2PMT4"/>
<sequence length="340" mass="35797">MKQHLLRLGGPAVILDRVPRAPRGGLVRGIVWMVSASVCVTVMGALVKSLGQRLPPVQLAGVRAAVMVAVMALFMVPKGPELFRVRRWRLLTVRSLLLTFINGAGFWTLSVLPLFFVTAVSFTKPLFITLLAALVLGETIRLRRTLAMVAGFAGVLVTLVPHALGPETVASAAAATAGGDGGATPAMVRLVPALVAVSIALAMAVSVVVVKRVSEVDRPTAIVFWPNLAVAVLLGTASLFIWVPPTPLEWLLIVVLAAAGWAAQQSFLRAYRCTEAGLVAPFEYVRIPLAAGVGVFVFAEIPTGWTAAGAAIIAGSTLYIARREAALGKTARGRDDTDDP</sequence>
<dbReference type="GO" id="GO:0016020">
    <property type="term" value="C:membrane"/>
    <property type="evidence" value="ECO:0007669"/>
    <property type="project" value="UniProtKB-SubCell"/>
</dbReference>
<evidence type="ECO:0000256" key="4">
    <source>
        <dbReference type="ARBA" id="ARBA00022989"/>
    </source>
</evidence>
<feature type="transmembrane region" description="Helical" evidence="6">
    <location>
        <begin position="222"/>
        <end position="244"/>
    </location>
</feature>
<name>A0A4R2PMT4_RHOSA</name>
<protein>
    <submittedName>
        <fullName evidence="8">Drug/metabolite transporter (DMT)-like permease</fullName>
    </submittedName>
</protein>
<dbReference type="InterPro" id="IPR037185">
    <property type="entry name" value="EmrE-like"/>
</dbReference>
<feature type="transmembrane region" description="Helical" evidence="6">
    <location>
        <begin position="190"/>
        <end position="210"/>
    </location>
</feature>
<feature type="transmembrane region" description="Helical" evidence="6">
    <location>
        <begin position="26"/>
        <end position="47"/>
    </location>
</feature>
<dbReference type="RefSeq" id="WP_165878734.1">
    <property type="nucleotide sequence ID" value="NZ_JACIGF010000003.1"/>
</dbReference>
<evidence type="ECO:0000313" key="8">
    <source>
        <dbReference type="EMBL" id="TCP36214.1"/>
    </source>
</evidence>
<dbReference type="PANTHER" id="PTHR22911:SF6">
    <property type="entry name" value="SOLUTE CARRIER FAMILY 35 MEMBER G1"/>
    <property type="match status" value="1"/>
</dbReference>
<keyword evidence="4 6" id="KW-1133">Transmembrane helix</keyword>
<keyword evidence="9" id="KW-1185">Reference proteome</keyword>
<evidence type="ECO:0000256" key="1">
    <source>
        <dbReference type="ARBA" id="ARBA00004141"/>
    </source>
</evidence>
<evidence type="ECO:0000256" key="5">
    <source>
        <dbReference type="ARBA" id="ARBA00023136"/>
    </source>
</evidence>
<dbReference type="InterPro" id="IPR000620">
    <property type="entry name" value="EamA_dom"/>
</dbReference>
<dbReference type="SUPFAM" id="SSF103481">
    <property type="entry name" value="Multidrug resistance efflux transporter EmrE"/>
    <property type="match status" value="2"/>
</dbReference>
<comment type="caution">
    <text evidence="8">The sequence shown here is derived from an EMBL/GenBank/DDBJ whole genome shotgun (WGS) entry which is preliminary data.</text>
</comment>
<keyword evidence="5 6" id="KW-0472">Membrane</keyword>
<dbReference type="PANTHER" id="PTHR22911">
    <property type="entry name" value="ACYL-MALONYL CONDENSING ENZYME-RELATED"/>
    <property type="match status" value="1"/>
</dbReference>
<dbReference type="Pfam" id="PF00892">
    <property type="entry name" value="EamA"/>
    <property type="match status" value="2"/>
</dbReference>
<feature type="transmembrane region" description="Helical" evidence="6">
    <location>
        <begin position="278"/>
        <end position="299"/>
    </location>
</feature>
<feature type="transmembrane region" description="Helical" evidence="6">
    <location>
        <begin position="305"/>
        <end position="322"/>
    </location>
</feature>
<evidence type="ECO:0000256" key="2">
    <source>
        <dbReference type="ARBA" id="ARBA00009853"/>
    </source>
</evidence>
<feature type="domain" description="EamA" evidence="7">
    <location>
        <begin position="28"/>
        <end position="159"/>
    </location>
</feature>
<comment type="similarity">
    <text evidence="2">Belongs to the drug/metabolite transporter (DMT) superfamily. 10 TMS drug/metabolite exporter (DME) (TC 2.A.7.3) family.</text>
</comment>
<dbReference type="EMBL" id="SLXO01000003">
    <property type="protein sequence ID" value="TCP36214.1"/>
    <property type="molecule type" value="Genomic_DNA"/>
</dbReference>
<dbReference type="InParanoid" id="A0A4R2PMT4"/>
<evidence type="ECO:0000256" key="6">
    <source>
        <dbReference type="SAM" id="Phobius"/>
    </source>
</evidence>
<comment type="subcellular location">
    <subcellularLocation>
        <location evidence="1">Membrane</location>
        <topology evidence="1">Multi-pass membrane protein</topology>
    </subcellularLocation>
</comment>
<accession>A0A4R2PMT4</accession>
<evidence type="ECO:0000256" key="3">
    <source>
        <dbReference type="ARBA" id="ARBA00022692"/>
    </source>
</evidence>
<keyword evidence="3 6" id="KW-0812">Transmembrane</keyword>
<feature type="transmembrane region" description="Helical" evidence="6">
    <location>
        <begin position="59"/>
        <end position="76"/>
    </location>
</feature>
<evidence type="ECO:0000313" key="9">
    <source>
        <dbReference type="Proteomes" id="UP000295399"/>
    </source>
</evidence>
<proteinExistence type="inferred from homology"/>